<evidence type="ECO:0000313" key="3">
    <source>
        <dbReference type="Proteomes" id="UP000637774"/>
    </source>
</evidence>
<keyword evidence="3" id="KW-1185">Reference proteome</keyword>
<sequence>MFYFATFFRVAYALAVGSWLTGCAGLRSDELPVSSFTARAAAAAEAARVVRVIDVNTYIMLSGGSTYRLRLLGVDAPEPDQAFGPQAADSVAKLLPVGRVVLVAKAGHDLYGRTLGAVLLPTSTVAAAGWPVPLDSLLVVRGWAWAYDPDRRVAGRAAQQAQAAQWGRGLWKCGDSQAVSPKLWRSFDARNKRRYRGSCTW</sequence>
<organism evidence="2 3">
    <name type="scientific">Hymenobacter frigidus</name>
    <dbReference type="NCBI Taxonomy" id="1524095"/>
    <lineage>
        <taxon>Bacteria</taxon>
        <taxon>Pseudomonadati</taxon>
        <taxon>Bacteroidota</taxon>
        <taxon>Cytophagia</taxon>
        <taxon>Cytophagales</taxon>
        <taxon>Hymenobacteraceae</taxon>
        <taxon>Hymenobacter</taxon>
    </lineage>
</organism>
<reference evidence="3" key="1">
    <citation type="journal article" date="2019" name="Int. J. Syst. Evol. Microbiol.">
        <title>The Global Catalogue of Microorganisms (GCM) 10K type strain sequencing project: providing services to taxonomists for standard genome sequencing and annotation.</title>
        <authorList>
            <consortium name="The Broad Institute Genomics Platform"/>
            <consortium name="The Broad Institute Genome Sequencing Center for Infectious Disease"/>
            <person name="Wu L."/>
            <person name="Ma J."/>
        </authorList>
    </citation>
    <scope>NUCLEOTIDE SEQUENCE [LARGE SCALE GENOMIC DNA]</scope>
    <source>
        <strain evidence="3">CGMCC 1.14966</strain>
    </source>
</reference>
<dbReference type="Gene3D" id="2.40.50.90">
    <property type="match status" value="1"/>
</dbReference>
<dbReference type="EMBL" id="BMGY01000004">
    <property type="protein sequence ID" value="GGH80775.1"/>
    <property type="molecule type" value="Genomic_DNA"/>
</dbReference>
<comment type="caution">
    <text evidence="2">The sequence shown here is derived from an EMBL/GenBank/DDBJ whole genome shotgun (WGS) entry which is preliminary data.</text>
</comment>
<dbReference type="RefSeq" id="WP_229748784.1">
    <property type="nucleotide sequence ID" value="NZ_BMGY01000004.1"/>
</dbReference>
<dbReference type="Pfam" id="PF00565">
    <property type="entry name" value="SNase"/>
    <property type="match status" value="1"/>
</dbReference>
<dbReference type="Proteomes" id="UP000637774">
    <property type="component" value="Unassembled WGS sequence"/>
</dbReference>
<feature type="domain" description="TNase-like" evidence="1">
    <location>
        <begin position="43"/>
        <end position="173"/>
    </location>
</feature>
<proteinExistence type="predicted"/>
<dbReference type="PROSITE" id="PS50830">
    <property type="entry name" value="TNASE_3"/>
    <property type="match status" value="1"/>
</dbReference>
<gene>
    <name evidence="2" type="ORF">GCM10011495_06500</name>
</gene>
<dbReference type="SMART" id="SM00318">
    <property type="entry name" value="SNc"/>
    <property type="match status" value="1"/>
</dbReference>
<evidence type="ECO:0000313" key="2">
    <source>
        <dbReference type="EMBL" id="GGH80775.1"/>
    </source>
</evidence>
<protein>
    <submittedName>
        <fullName evidence="2">Nuclease</fullName>
    </submittedName>
</protein>
<evidence type="ECO:0000259" key="1">
    <source>
        <dbReference type="PROSITE" id="PS50830"/>
    </source>
</evidence>
<accession>A0ABQ1ZZ51</accession>
<dbReference type="InterPro" id="IPR035437">
    <property type="entry name" value="SNase_OB-fold_sf"/>
</dbReference>
<name>A0ABQ1ZZ51_9BACT</name>
<dbReference type="SUPFAM" id="SSF50199">
    <property type="entry name" value="Staphylococcal nuclease"/>
    <property type="match status" value="1"/>
</dbReference>
<dbReference type="InterPro" id="IPR016071">
    <property type="entry name" value="Staphylococal_nuclease_OB-fold"/>
</dbReference>